<comment type="catalytic activity">
    <reaction evidence="4">
        <text>ATP + (deoxyribonucleotide)n-3'-hydroxyl + 5'-phospho-(deoxyribonucleotide)m = (deoxyribonucleotide)n+m + AMP + diphosphate.</text>
        <dbReference type="EC" id="6.5.1.1"/>
    </reaction>
</comment>
<dbReference type="InterPro" id="IPR050191">
    <property type="entry name" value="ATP-dep_DNA_ligase"/>
</dbReference>
<feature type="domain" description="ATP-dependent DNA ligase family profile" evidence="5">
    <location>
        <begin position="100"/>
        <end position="248"/>
    </location>
</feature>
<dbReference type="EC" id="6.5.1.1" evidence="2"/>
<dbReference type="SUPFAM" id="SSF56091">
    <property type="entry name" value="DNA ligase/mRNA capping enzyme, catalytic domain"/>
    <property type="match status" value="1"/>
</dbReference>
<gene>
    <name evidence="6" type="primary">ligD</name>
    <name evidence="6" type="ORF">J4E96_10595</name>
</gene>
<evidence type="ECO:0000256" key="2">
    <source>
        <dbReference type="ARBA" id="ARBA00012727"/>
    </source>
</evidence>
<keyword evidence="3 6" id="KW-0436">Ligase</keyword>
<sequence length="311" mass="33456">MQPMLATRAANPAALPTGPGWAYEVKWDGVRLLADTTGGPLRLLSRTGRDVTVSYPELGGLGEIQGAVLDGEVVAMVDGRPSFAALADRMHVQDPARARALAAQRPVSYMVFDVPALYGVELARRPFDERRATLERLDLPAPALLSPVYDDGADLWEVTREHGLEGVVAKRRASTYQPGRRSHDWVKAAHRFTRAALVGGWRAESTGSGRLGAVLLGAPDATGALRYLGRAGSGLTGPIGAALTELLVPRARDASPFDEPVPALDARGTHWCEPTLVVDVVYLTRTPTGRLRQPVVRGVRDDSPPDPWDEP</sequence>
<evidence type="ECO:0000256" key="3">
    <source>
        <dbReference type="ARBA" id="ARBA00022598"/>
    </source>
</evidence>
<dbReference type="Pfam" id="PF04679">
    <property type="entry name" value="DNA_ligase_A_C"/>
    <property type="match status" value="1"/>
</dbReference>
<dbReference type="Proteomes" id="UP000663937">
    <property type="component" value="Chromosome"/>
</dbReference>
<proteinExistence type="inferred from homology"/>
<dbReference type="CDD" id="cd07971">
    <property type="entry name" value="OBF_DNA_ligase_LigD"/>
    <property type="match status" value="1"/>
</dbReference>
<dbReference type="PROSITE" id="PS50160">
    <property type="entry name" value="DNA_LIGASE_A3"/>
    <property type="match status" value="1"/>
</dbReference>
<reference evidence="6" key="1">
    <citation type="submission" date="2021-03" db="EMBL/GenBank/DDBJ databases">
        <title>Pengzhenrongella sicca gen. nov., sp. nov., a new member of suborder Micrococcineae isolated from High-Arctic tundra soil.</title>
        <authorList>
            <person name="Peng F."/>
        </authorList>
    </citation>
    <scope>NUCLEOTIDE SEQUENCE</scope>
    <source>
        <strain evidence="6">LRZ-2</strain>
    </source>
</reference>
<dbReference type="EMBL" id="CP071868">
    <property type="protein sequence ID" value="QTE27867.1"/>
    <property type="molecule type" value="Genomic_DNA"/>
</dbReference>
<dbReference type="Gene3D" id="2.40.50.140">
    <property type="entry name" value="Nucleic acid-binding proteins"/>
    <property type="match status" value="1"/>
</dbReference>
<dbReference type="GO" id="GO:0005524">
    <property type="term" value="F:ATP binding"/>
    <property type="evidence" value="ECO:0007669"/>
    <property type="project" value="InterPro"/>
</dbReference>
<keyword evidence="7" id="KW-1185">Reference proteome</keyword>
<protein>
    <recommendedName>
        <fullName evidence="2">DNA ligase (ATP)</fullName>
        <ecNumber evidence="2">6.5.1.1</ecNumber>
    </recommendedName>
</protein>
<dbReference type="GO" id="GO:0006310">
    <property type="term" value="P:DNA recombination"/>
    <property type="evidence" value="ECO:0007669"/>
    <property type="project" value="InterPro"/>
</dbReference>
<evidence type="ECO:0000256" key="4">
    <source>
        <dbReference type="ARBA" id="ARBA00034003"/>
    </source>
</evidence>
<evidence type="ECO:0000313" key="6">
    <source>
        <dbReference type="EMBL" id="QTE27867.1"/>
    </source>
</evidence>
<dbReference type="CDD" id="cd07906">
    <property type="entry name" value="Adenylation_DNA_ligase_LigD_LigC"/>
    <property type="match status" value="1"/>
</dbReference>
<evidence type="ECO:0000256" key="1">
    <source>
        <dbReference type="ARBA" id="ARBA00007572"/>
    </source>
</evidence>
<dbReference type="GO" id="GO:0006281">
    <property type="term" value="P:DNA repair"/>
    <property type="evidence" value="ECO:0007669"/>
    <property type="project" value="InterPro"/>
</dbReference>
<dbReference type="InterPro" id="IPR012309">
    <property type="entry name" value="DNA_ligase_ATP-dep_C"/>
</dbReference>
<dbReference type="AlphaFoldDB" id="A0A8A4ZBK3"/>
<dbReference type="GO" id="GO:0003910">
    <property type="term" value="F:DNA ligase (ATP) activity"/>
    <property type="evidence" value="ECO:0007669"/>
    <property type="project" value="UniProtKB-EC"/>
</dbReference>
<dbReference type="InterPro" id="IPR012340">
    <property type="entry name" value="NA-bd_OB-fold"/>
</dbReference>
<comment type="similarity">
    <text evidence="1">Belongs to the ATP-dependent DNA ligase family.</text>
</comment>
<dbReference type="InterPro" id="IPR014146">
    <property type="entry name" value="LigD_ligase_dom"/>
</dbReference>
<dbReference type="Pfam" id="PF01068">
    <property type="entry name" value="DNA_ligase_A_M"/>
    <property type="match status" value="1"/>
</dbReference>
<dbReference type="PANTHER" id="PTHR45674">
    <property type="entry name" value="DNA LIGASE 1/3 FAMILY MEMBER"/>
    <property type="match status" value="1"/>
</dbReference>
<evidence type="ECO:0000313" key="7">
    <source>
        <dbReference type="Proteomes" id="UP000663937"/>
    </source>
</evidence>
<dbReference type="InterPro" id="IPR012310">
    <property type="entry name" value="DNA_ligase_ATP-dep_cent"/>
</dbReference>
<dbReference type="Gene3D" id="3.30.470.30">
    <property type="entry name" value="DNA ligase/mRNA capping enzyme"/>
    <property type="match status" value="1"/>
</dbReference>
<evidence type="ECO:0000259" key="5">
    <source>
        <dbReference type="PROSITE" id="PS50160"/>
    </source>
</evidence>
<dbReference type="Gene3D" id="3.30.1490.70">
    <property type="match status" value="1"/>
</dbReference>
<dbReference type="KEGG" id="psic:J4E96_10595"/>
<organism evidence="6 7">
    <name type="scientific">Pengzhenrongella sicca</name>
    <dbReference type="NCBI Taxonomy" id="2819238"/>
    <lineage>
        <taxon>Bacteria</taxon>
        <taxon>Bacillati</taxon>
        <taxon>Actinomycetota</taxon>
        <taxon>Actinomycetes</taxon>
        <taxon>Micrococcales</taxon>
        <taxon>Pengzhenrongella</taxon>
    </lineage>
</organism>
<dbReference type="NCBIfam" id="TIGR02779">
    <property type="entry name" value="NHEJ_ligase_lig"/>
    <property type="match status" value="1"/>
</dbReference>
<accession>A0A8A4ZBK3</accession>
<dbReference type="PANTHER" id="PTHR45674:SF4">
    <property type="entry name" value="DNA LIGASE 1"/>
    <property type="match status" value="1"/>
</dbReference>
<name>A0A8A4ZBK3_9MICO</name>
<dbReference type="SUPFAM" id="SSF50249">
    <property type="entry name" value="Nucleic acid-binding proteins"/>
    <property type="match status" value="1"/>
</dbReference>